<sequence>MNSLKDADFYATFPPALKKDEKMVALGRLIADELHQTVEQTKKNIIYANINELSETWLDVLAYDLHVDWYDYDYPIEAKRAIIRDSVRVHQKLGTKAAVEMALGGIHPKSEIEEWFDYGGKPYRFRIVLDTTESRVAADYDEIIKTVDIYKRLTAHLDGLYYQGSITVVVMPKTEFWLYSVPMTGQLKAGTEPHRNTVGAVENTVIDVMTQAAGYTAKFTPTGTKPDRNITFATKDTEIVTESDTMGYQYTSNQTGQAKAGTIPQRNTAGGVAQEGITAQATGQAYKFDSELAGTKPDRNIQYQTADVAAVGETGVQAYPFESIFVGTAPDRAVTVKDRDIQTVADTETEQYPYETDMTGQKKTGTEPYTNTKPGISDKGMATTAETESYQYEVKRCGKNRL</sequence>
<dbReference type="InterPro" id="IPR006521">
    <property type="entry name" value="Tail_protein_I"/>
</dbReference>
<dbReference type="AlphaFoldDB" id="A0A414ZQ58"/>
<feature type="region of interest" description="Disordered" evidence="1">
    <location>
        <begin position="357"/>
        <end position="380"/>
    </location>
</feature>
<organism evidence="2 3">
    <name type="scientific">Agathobacter rectalis</name>
    <dbReference type="NCBI Taxonomy" id="39491"/>
    <lineage>
        <taxon>Bacteria</taxon>
        <taxon>Bacillati</taxon>
        <taxon>Bacillota</taxon>
        <taxon>Clostridia</taxon>
        <taxon>Lachnospirales</taxon>
        <taxon>Lachnospiraceae</taxon>
        <taxon>Agathobacter</taxon>
    </lineage>
</organism>
<gene>
    <name evidence="2" type="ORF">DW172_01425</name>
</gene>
<dbReference type="NCBIfam" id="TIGR01634">
    <property type="entry name" value="tail_P2_I"/>
    <property type="match status" value="1"/>
</dbReference>
<evidence type="ECO:0000256" key="1">
    <source>
        <dbReference type="SAM" id="MobiDB-lite"/>
    </source>
</evidence>
<dbReference type="EMBL" id="QRKN01000001">
    <property type="protein sequence ID" value="RHI25381.1"/>
    <property type="molecule type" value="Genomic_DNA"/>
</dbReference>
<accession>A0A414ZQ58</accession>
<dbReference type="RefSeq" id="WP_118257000.1">
    <property type="nucleotide sequence ID" value="NZ_QRKN01000001.1"/>
</dbReference>
<reference evidence="2 3" key="1">
    <citation type="submission" date="2018-08" db="EMBL/GenBank/DDBJ databases">
        <title>A genome reference for cultivated species of the human gut microbiota.</title>
        <authorList>
            <person name="Zou Y."/>
            <person name="Xue W."/>
            <person name="Luo G."/>
        </authorList>
    </citation>
    <scope>NUCLEOTIDE SEQUENCE [LARGE SCALE GENOMIC DNA]</scope>
    <source>
        <strain evidence="2 3">AM16-11</strain>
    </source>
</reference>
<feature type="compositionally biased region" description="Polar residues" evidence="1">
    <location>
        <begin position="358"/>
        <end position="374"/>
    </location>
</feature>
<proteinExistence type="predicted"/>
<dbReference type="Proteomes" id="UP000285865">
    <property type="component" value="Unassembled WGS sequence"/>
</dbReference>
<protein>
    <submittedName>
        <fullName evidence="2">Phage tail protein I</fullName>
    </submittedName>
</protein>
<comment type="caution">
    <text evidence="2">The sequence shown here is derived from an EMBL/GenBank/DDBJ whole genome shotgun (WGS) entry which is preliminary data.</text>
</comment>
<dbReference type="Pfam" id="PF09684">
    <property type="entry name" value="Tail_P2_I"/>
    <property type="match status" value="1"/>
</dbReference>
<evidence type="ECO:0000313" key="3">
    <source>
        <dbReference type="Proteomes" id="UP000285865"/>
    </source>
</evidence>
<name>A0A414ZQ58_9FIRM</name>
<evidence type="ECO:0000313" key="2">
    <source>
        <dbReference type="EMBL" id="RHI25381.1"/>
    </source>
</evidence>